<keyword evidence="9 10" id="KW-0066">ATP synthesis</keyword>
<keyword evidence="8 10" id="KW-0139">CF(1)</keyword>
<dbReference type="PANTHER" id="PTHR11693">
    <property type="entry name" value="ATP SYNTHASE GAMMA CHAIN"/>
    <property type="match status" value="1"/>
</dbReference>
<keyword evidence="6 10" id="KW-0406">Ion transport</keyword>
<evidence type="ECO:0000256" key="5">
    <source>
        <dbReference type="ARBA" id="ARBA00022781"/>
    </source>
</evidence>
<proteinExistence type="inferred from homology"/>
<dbReference type="Proteomes" id="UP000886891">
    <property type="component" value="Unassembled WGS sequence"/>
</dbReference>
<evidence type="ECO:0000256" key="3">
    <source>
        <dbReference type="ARBA" id="ARBA00007681"/>
    </source>
</evidence>
<dbReference type="Gene3D" id="1.10.287.80">
    <property type="entry name" value="ATP synthase, gamma subunit, helix hairpin domain"/>
    <property type="match status" value="1"/>
</dbReference>
<evidence type="ECO:0000256" key="7">
    <source>
        <dbReference type="ARBA" id="ARBA00023136"/>
    </source>
</evidence>
<dbReference type="GO" id="GO:0005524">
    <property type="term" value="F:ATP binding"/>
    <property type="evidence" value="ECO:0007669"/>
    <property type="project" value="UniProtKB-UniRule"/>
</dbReference>
<evidence type="ECO:0000313" key="12">
    <source>
        <dbReference type="Proteomes" id="UP000886891"/>
    </source>
</evidence>
<evidence type="ECO:0000256" key="6">
    <source>
        <dbReference type="ARBA" id="ARBA00023065"/>
    </source>
</evidence>
<evidence type="ECO:0000256" key="1">
    <source>
        <dbReference type="ARBA" id="ARBA00003456"/>
    </source>
</evidence>
<sequence>MQSLHDIKKRIQSIGETGQITKAMQLISVAKMRKANEKYELNARYFDRVRATLEDILAHTGTLEHPYLVPRKTDRAAYVVIASDTGMAGEYNHRVLNFALEEVRKGNPEKIYTIGFMARDFFERNGLPPDAQFLYSAQDPTLSDARRIMMYLVDLFDSKKVDRVYIIYTRHEKTGNRAAKLKLLPLEASDFDDIRPVRHSQETWDFEPDPKTVFDLLVPQCVLGLVYSTLTQSVRCEHAERQAAMQHASDNASEMLNKLELEFHRARQAAITTEIAEISAAGINRED</sequence>
<name>A0A9D1NDH8_9FIRM</name>
<dbReference type="NCBIfam" id="TIGR01146">
    <property type="entry name" value="ATPsyn_F1gamma"/>
    <property type="match status" value="1"/>
</dbReference>
<protein>
    <recommendedName>
        <fullName evidence="10">ATP synthase gamma chain</fullName>
    </recommendedName>
    <alternativeName>
        <fullName evidence="10">ATP synthase F1 sector gamma subunit</fullName>
    </alternativeName>
    <alternativeName>
        <fullName evidence="10">F-ATPase gamma subunit</fullName>
    </alternativeName>
</protein>
<comment type="similarity">
    <text evidence="3 10">Belongs to the ATPase gamma chain family.</text>
</comment>
<dbReference type="InterPro" id="IPR035968">
    <property type="entry name" value="ATP_synth_F1_ATPase_gsu"/>
</dbReference>
<comment type="subcellular location">
    <subcellularLocation>
        <location evidence="10">Cell membrane</location>
        <topology evidence="10">Peripheral membrane protein</topology>
    </subcellularLocation>
    <subcellularLocation>
        <location evidence="2">Membrane</location>
        <topology evidence="2">Peripheral membrane protein</topology>
    </subcellularLocation>
</comment>
<evidence type="ECO:0000256" key="4">
    <source>
        <dbReference type="ARBA" id="ARBA00022448"/>
    </source>
</evidence>
<dbReference type="GO" id="GO:0045259">
    <property type="term" value="C:proton-transporting ATP synthase complex"/>
    <property type="evidence" value="ECO:0007669"/>
    <property type="project" value="UniProtKB-KW"/>
</dbReference>
<dbReference type="PANTHER" id="PTHR11693:SF22">
    <property type="entry name" value="ATP SYNTHASE SUBUNIT GAMMA, MITOCHONDRIAL"/>
    <property type="match status" value="1"/>
</dbReference>
<evidence type="ECO:0000313" key="11">
    <source>
        <dbReference type="EMBL" id="HIV00498.1"/>
    </source>
</evidence>
<dbReference type="HAMAP" id="MF_00815">
    <property type="entry name" value="ATP_synth_gamma_bact"/>
    <property type="match status" value="1"/>
</dbReference>
<keyword evidence="10" id="KW-1003">Cell membrane</keyword>
<dbReference type="Pfam" id="PF00231">
    <property type="entry name" value="ATP-synt"/>
    <property type="match status" value="1"/>
</dbReference>
<dbReference type="CDD" id="cd12151">
    <property type="entry name" value="F1-ATPase_gamma"/>
    <property type="match status" value="1"/>
</dbReference>
<dbReference type="GO" id="GO:0005886">
    <property type="term" value="C:plasma membrane"/>
    <property type="evidence" value="ECO:0007669"/>
    <property type="project" value="UniProtKB-SubCell"/>
</dbReference>
<evidence type="ECO:0000256" key="10">
    <source>
        <dbReference type="HAMAP-Rule" id="MF_00815"/>
    </source>
</evidence>
<dbReference type="EMBL" id="DVOH01000038">
    <property type="protein sequence ID" value="HIV00498.1"/>
    <property type="molecule type" value="Genomic_DNA"/>
</dbReference>
<dbReference type="Gene3D" id="3.40.1380.10">
    <property type="match status" value="1"/>
</dbReference>
<comment type="subunit">
    <text evidence="10">F-type ATPases have 2 components, CF(1) - the catalytic core - and CF(0) - the membrane proton channel. CF(1) has five subunits: alpha(3), beta(3), gamma(1), delta(1), epsilon(1). CF(0) has three main subunits: a, b and c.</text>
</comment>
<evidence type="ECO:0000256" key="8">
    <source>
        <dbReference type="ARBA" id="ARBA00023196"/>
    </source>
</evidence>
<dbReference type="GO" id="GO:0046933">
    <property type="term" value="F:proton-transporting ATP synthase activity, rotational mechanism"/>
    <property type="evidence" value="ECO:0007669"/>
    <property type="project" value="UniProtKB-UniRule"/>
</dbReference>
<accession>A0A9D1NDH8</accession>
<evidence type="ECO:0000256" key="2">
    <source>
        <dbReference type="ARBA" id="ARBA00004170"/>
    </source>
</evidence>
<keyword evidence="7 10" id="KW-0472">Membrane</keyword>
<gene>
    <name evidence="10 11" type="primary">atpG</name>
    <name evidence="11" type="ORF">IAB14_05235</name>
</gene>
<reference evidence="11" key="1">
    <citation type="submission" date="2020-10" db="EMBL/GenBank/DDBJ databases">
        <authorList>
            <person name="Gilroy R."/>
        </authorList>
    </citation>
    <scope>NUCLEOTIDE SEQUENCE</scope>
    <source>
        <strain evidence="11">23406</strain>
    </source>
</reference>
<keyword evidence="5 10" id="KW-0375">Hydrogen ion transport</keyword>
<evidence type="ECO:0000256" key="9">
    <source>
        <dbReference type="ARBA" id="ARBA00023310"/>
    </source>
</evidence>
<dbReference type="AlphaFoldDB" id="A0A9D1NDH8"/>
<dbReference type="InterPro" id="IPR000131">
    <property type="entry name" value="ATP_synth_F1_gsu"/>
</dbReference>
<dbReference type="GO" id="GO:0042777">
    <property type="term" value="P:proton motive force-driven plasma membrane ATP synthesis"/>
    <property type="evidence" value="ECO:0007669"/>
    <property type="project" value="UniProtKB-UniRule"/>
</dbReference>
<comment type="caution">
    <text evidence="11">The sequence shown here is derived from an EMBL/GenBank/DDBJ whole genome shotgun (WGS) entry which is preliminary data.</text>
</comment>
<dbReference type="SUPFAM" id="SSF52943">
    <property type="entry name" value="ATP synthase (F1-ATPase), gamma subunit"/>
    <property type="match status" value="1"/>
</dbReference>
<dbReference type="PRINTS" id="PR00126">
    <property type="entry name" value="ATPASEGAMMA"/>
</dbReference>
<comment type="function">
    <text evidence="1 10">Produces ATP from ADP in the presence of a proton gradient across the membrane. The gamma chain is believed to be important in regulating ATPase activity and the flow of protons through the CF(0) complex.</text>
</comment>
<keyword evidence="4 10" id="KW-0813">Transport</keyword>
<organism evidence="11 12">
    <name type="scientific">Candidatus Stercoripulliclostridium merdipullorum</name>
    <dbReference type="NCBI Taxonomy" id="2840952"/>
    <lineage>
        <taxon>Bacteria</taxon>
        <taxon>Bacillati</taxon>
        <taxon>Bacillota</taxon>
        <taxon>Clostridia</taxon>
        <taxon>Eubacteriales</taxon>
        <taxon>Candidatus Stercoripulliclostridium</taxon>
    </lineage>
</organism>
<reference evidence="11" key="2">
    <citation type="journal article" date="2021" name="PeerJ">
        <title>Extensive microbial diversity within the chicken gut microbiome revealed by metagenomics and culture.</title>
        <authorList>
            <person name="Gilroy R."/>
            <person name="Ravi A."/>
            <person name="Getino M."/>
            <person name="Pursley I."/>
            <person name="Horton D.L."/>
            <person name="Alikhan N.F."/>
            <person name="Baker D."/>
            <person name="Gharbi K."/>
            <person name="Hall N."/>
            <person name="Watson M."/>
            <person name="Adriaenssens E.M."/>
            <person name="Foster-Nyarko E."/>
            <person name="Jarju S."/>
            <person name="Secka A."/>
            <person name="Antonio M."/>
            <person name="Oren A."/>
            <person name="Chaudhuri R.R."/>
            <person name="La Ragione R."/>
            <person name="Hildebrand F."/>
            <person name="Pallen M.J."/>
        </authorList>
    </citation>
    <scope>NUCLEOTIDE SEQUENCE</scope>
    <source>
        <strain evidence="11">23406</strain>
    </source>
</reference>